<dbReference type="EMBL" id="KQ990530">
    <property type="protein sequence ID" value="KZV53154.1"/>
    <property type="molecule type" value="Genomic_DNA"/>
</dbReference>
<evidence type="ECO:0000313" key="3">
    <source>
        <dbReference type="Proteomes" id="UP000250235"/>
    </source>
</evidence>
<proteinExistence type="predicted"/>
<feature type="region of interest" description="Disordered" evidence="1">
    <location>
        <begin position="36"/>
        <end position="60"/>
    </location>
</feature>
<feature type="compositionally biased region" description="Polar residues" evidence="1">
    <location>
        <begin position="49"/>
        <end position="60"/>
    </location>
</feature>
<keyword evidence="3" id="KW-1185">Reference proteome</keyword>
<sequence>MWFVLTDGPIKIMRPNTAIAISAGAAKWVEKTRMEWTTEDKKKAHGQGHTIQDTGQQHVQ</sequence>
<organism evidence="2 3">
    <name type="scientific">Dorcoceras hygrometricum</name>
    <dbReference type="NCBI Taxonomy" id="472368"/>
    <lineage>
        <taxon>Eukaryota</taxon>
        <taxon>Viridiplantae</taxon>
        <taxon>Streptophyta</taxon>
        <taxon>Embryophyta</taxon>
        <taxon>Tracheophyta</taxon>
        <taxon>Spermatophyta</taxon>
        <taxon>Magnoliopsida</taxon>
        <taxon>eudicotyledons</taxon>
        <taxon>Gunneridae</taxon>
        <taxon>Pentapetalae</taxon>
        <taxon>asterids</taxon>
        <taxon>lamiids</taxon>
        <taxon>Lamiales</taxon>
        <taxon>Gesneriaceae</taxon>
        <taxon>Didymocarpoideae</taxon>
        <taxon>Trichosporeae</taxon>
        <taxon>Loxocarpinae</taxon>
        <taxon>Dorcoceras</taxon>
    </lineage>
</organism>
<name>A0A2Z7D103_9LAMI</name>
<evidence type="ECO:0000256" key="1">
    <source>
        <dbReference type="SAM" id="MobiDB-lite"/>
    </source>
</evidence>
<dbReference type="Proteomes" id="UP000250235">
    <property type="component" value="Unassembled WGS sequence"/>
</dbReference>
<reference evidence="2 3" key="1">
    <citation type="journal article" date="2015" name="Proc. Natl. Acad. Sci. U.S.A.">
        <title>The resurrection genome of Boea hygrometrica: A blueprint for survival of dehydration.</title>
        <authorList>
            <person name="Xiao L."/>
            <person name="Yang G."/>
            <person name="Zhang L."/>
            <person name="Yang X."/>
            <person name="Zhao S."/>
            <person name="Ji Z."/>
            <person name="Zhou Q."/>
            <person name="Hu M."/>
            <person name="Wang Y."/>
            <person name="Chen M."/>
            <person name="Xu Y."/>
            <person name="Jin H."/>
            <person name="Xiao X."/>
            <person name="Hu G."/>
            <person name="Bao F."/>
            <person name="Hu Y."/>
            <person name="Wan P."/>
            <person name="Li L."/>
            <person name="Deng X."/>
            <person name="Kuang T."/>
            <person name="Xiang C."/>
            <person name="Zhu J.K."/>
            <person name="Oliver M.J."/>
            <person name="He Y."/>
        </authorList>
    </citation>
    <scope>NUCLEOTIDE SEQUENCE [LARGE SCALE GENOMIC DNA]</scope>
    <source>
        <strain evidence="3">cv. XS01</strain>
    </source>
</reference>
<gene>
    <name evidence="2" type="ORF">F511_19008</name>
</gene>
<dbReference type="AlphaFoldDB" id="A0A2Z7D103"/>
<accession>A0A2Z7D103</accession>
<protein>
    <submittedName>
        <fullName evidence="2">Myosin-9-like</fullName>
    </submittedName>
</protein>
<evidence type="ECO:0000313" key="2">
    <source>
        <dbReference type="EMBL" id="KZV53154.1"/>
    </source>
</evidence>